<organism evidence="2 3">
    <name type="scientific">Saponaria officinalis</name>
    <name type="common">Common soapwort</name>
    <name type="synonym">Lychnis saponaria</name>
    <dbReference type="NCBI Taxonomy" id="3572"/>
    <lineage>
        <taxon>Eukaryota</taxon>
        <taxon>Viridiplantae</taxon>
        <taxon>Streptophyta</taxon>
        <taxon>Embryophyta</taxon>
        <taxon>Tracheophyta</taxon>
        <taxon>Spermatophyta</taxon>
        <taxon>Magnoliopsida</taxon>
        <taxon>eudicotyledons</taxon>
        <taxon>Gunneridae</taxon>
        <taxon>Pentapetalae</taxon>
        <taxon>Caryophyllales</taxon>
        <taxon>Caryophyllaceae</taxon>
        <taxon>Caryophylleae</taxon>
        <taxon>Saponaria</taxon>
    </lineage>
</organism>
<sequence>MLENLLNQVFLWNPSINKAINVPLPQLQNSRGKFDIDCAFGFDPITNEYKIVASFYVLYESQFPKFVDIYTLSNDSWRNIDMNDIPYLWVKDAPKCYLNGFIYWVSNDPMKTTLKGRFPYFVSFDVSKEVFKFINLPNCELINEVCHERSPIELNGSVGLIDTYLNYTNIWVMDQSISSWTKLYKISLPLFHKCLYLKEDGNLLHAGEHGGIYLYNLETQEKKVVAKSYKITPFFIRAYEESLVLYKGLDDRNTFCFPVKDQKRITSYEDYFSNYL</sequence>
<dbReference type="EMBL" id="JBDFQZ010000010">
    <property type="protein sequence ID" value="KAK9683167.1"/>
    <property type="molecule type" value="Genomic_DNA"/>
</dbReference>
<reference evidence="2" key="1">
    <citation type="submission" date="2024-03" db="EMBL/GenBank/DDBJ databases">
        <title>WGS assembly of Saponaria officinalis var. Norfolk2.</title>
        <authorList>
            <person name="Jenkins J."/>
            <person name="Shu S."/>
            <person name="Grimwood J."/>
            <person name="Barry K."/>
            <person name="Goodstein D."/>
            <person name="Schmutz J."/>
            <person name="Leebens-Mack J."/>
            <person name="Osbourn A."/>
        </authorList>
    </citation>
    <scope>NUCLEOTIDE SEQUENCE [LARGE SCALE GENOMIC DNA]</scope>
    <source>
        <strain evidence="2">JIC</strain>
    </source>
</reference>
<evidence type="ECO:0000259" key="1">
    <source>
        <dbReference type="Pfam" id="PF08268"/>
    </source>
</evidence>
<dbReference type="InterPro" id="IPR011043">
    <property type="entry name" value="Gal_Oxase/kelch_b-propeller"/>
</dbReference>
<keyword evidence="3" id="KW-1185">Reference proteome</keyword>
<protein>
    <recommendedName>
        <fullName evidence="1">F-box associated beta-propeller type 3 domain-containing protein</fullName>
    </recommendedName>
</protein>
<dbReference type="InterPro" id="IPR013187">
    <property type="entry name" value="F-box-assoc_dom_typ3"/>
</dbReference>
<dbReference type="Proteomes" id="UP001443914">
    <property type="component" value="Unassembled WGS sequence"/>
</dbReference>
<comment type="caution">
    <text evidence="2">The sequence shown here is derived from an EMBL/GenBank/DDBJ whole genome shotgun (WGS) entry which is preliminary data.</text>
</comment>
<gene>
    <name evidence="2" type="ORF">RND81_10G120500</name>
</gene>
<dbReference type="AlphaFoldDB" id="A0AAW1I1J1"/>
<dbReference type="PANTHER" id="PTHR31672:SF13">
    <property type="entry name" value="F-BOX PROTEIN CPR30-LIKE"/>
    <property type="match status" value="1"/>
</dbReference>
<dbReference type="InterPro" id="IPR017451">
    <property type="entry name" value="F-box-assoc_interact_dom"/>
</dbReference>
<feature type="domain" description="F-box associated beta-propeller type 3" evidence="1">
    <location>
        <begin position="8"/>
        <end position="190"/>
    </location>
</feature>
<evidence type="ECO:0000313" key="3">
    <source>
        <dbReference type="Proteomes" id="UP001443914"/>
    </source>
</evidence>
<dbReference type="SUPFAM" id="SSF50965">
    <property type="entry name" value="Galactose oxidase, central domain"/>
    <property type="match status" value="1"/>
</dbReference>
<proteinExistence type="predicted"/>
<name>A0AAW1I1J1_SAPOF</name>
<accession>A0AAW1I1J1</accession>
<evidence type="ECO:0000313" key="2">
    <source>
        <dbReference type="EMBL" id="KAK9683167.1"/>
    </source>
</evidence>
<dbReference type="Pfam" id="PF08268">
    <property type="entry name" value="FBA_3"/>
    <property type="match status" value="1"/>
</dbReference>
<dbReference type="InterPro" id="IPR050796">
    <property type="entry name" value="SCF_F-box_component"/>
</dbReference>
<dbReference type="NCBIfam" id="TIGR01640">
    <property type="entry name" value="F_box_assoc_1"/>
    <property type="match status" value="1"/>
</dbReference>
<dbReference type="PANTHER" id="PTHR31672">
    <property type="entry name" value="BNACNNG10540D PROTEIN"/>
    <property type="match status" value="1"/>
</dbReference>